<protein>
    <submittedName>
        <fullName evidence="1">Uncharacterized protein</fullName>
    </submittedName>
</protein>
<accession>A0A2P2NQ94</accession>
<reference evidence="1" key="1">
    <citation type="submission" date="2018-02" db="EMBL/GenBank/DDBJ databases">
        <title>Rhizophora mucronata_Transcriptome.</title>
        <authorList>
            <person name="Meera S.P."/>
            <person name="Sreeshan A."/>
            <person name="Augustine A."/>
        </authorList>
    </citation>
    <scope>NUCLEOTIDE SEQUENCE</scope>
    <source>
        <tissue evidence="1">Leaf</tissue>
    </source>
</reference>
<dbReference type="EMBL" id="GGEC01064175">
    <property type="protein sequence ID" value="MBX44659.1"/>
    <property type="molecule type" value="Transcribed_RNA"/>
</dbReference>
<name>A0A2P2NQ94_RHIMU</name>
<sequence length="39" mass="4819">MLILVTWRNLLPWFRCFQYLFEDIYAISWNSTFMLSLAD</sequence>
<dbReference type="AlphaFoldDB" id="A0A2P2NQ94"/>
<proteinExistence type="predicted"/>
<evidence type="ECO:0000313" key="1">
    <source>
        <dbReference type="EMBL" id="MBX44659.1"/>
    </source>
</evidence>
<organism evidence="1">
    <name type="scientific">Rhizophora mucronata</name>
    <name type="common">Asiatic mangrove</name>
    <dbReference type="NCBI Taxonomy" id="61149"/>
    <lineage>
        <taxon>Eukaryota</taxon>
        <taxon>Viridiplantae</taxon>
        <taxon>Streptophyta</taxon>
        <taxon>Embryophyta</taxon>
        <taxon>Tracheophyta</taxon>
        <taxon>Spermatophyta</taxon>
        <taxon>Magnoliopsida</taxon>
        <taxon>eudicotyledons</taxon>
        <taxon>Gunneridae</taxon>
        <taxon>Pentapetalae</taxon>
        <taxon>rosids</taxon>
        <taxon>fabids</taxon>
        <taxon>Malpighiales</taxon>
        <taxon>Rhizophoraceae</taxon>
        <taxon>Rhizophora</taxon>
    </lineage>
</organism>